<dbReference type="GO" id="GO:1904680">
    <property type="term" value="F:peptide transmembrane transporter activity"/>
    <property type="evidence" value="ECO:0007669"/>
    <property type="project" value="TreeGrafter"/>
</dbReference>
<gene>
    <name evidence="3" type="ORF">FQK23_09005</name>
</gene>
<accession>A0A558GHH3</accession>
<organism evidence="3 4">
    <name type="scientific">Corynebacterium aurimucosum</name>
    <dbReference type="NCBI Taxonomy" id="169292"/>
    <lineage>
        <taxon>Bacteria</taxon>
        <taxon>Bacillati</taxon>
        <taxon>Actinomycetota</taxon>
        <taxon>Actinomycetes</taxon>
        <taxon>Mycobacteriales</taxon>
        <taxon>Corynebacteriaceae</taxon>
        <taxon>Corynebacterium</taxon>
    </lineage>
</organism>
<evidence type="ECO:0000259" key="2">
    <source>
        <dbReference type="Pfam" id="PF00496"/>
    </source>
</evidence>
<dbReference type="Proteomes" id="UP000320531">
    <property type="component" value="Unassembled WGS sequence"/>
</dbReference>
<dbReference type="InterPro" id="IPR006311">
    <property type="entry name" value="TAT_signal"/>
</dbReference>
<dbReference type="PROSITE" id="PS51257">
    <property type="entry name" value="PROKAR_LIPOPROTEIN"/>
    <property type="match status" value="1"/>
</dbReference>
<reference evidence="3 4" key="1">
    <citation type="submission" date="2019-07" db="EMBL/GenBank/DDBJ databases">
        <title>Draft genome of C. aurimucosum strain 14-2523.</title>
        <authorList>
            <person name="Pacheco L.G.C."/>
            <person name="Aguiar E.R.G.R."/>
            <person name="Navas J."/>
            <person name="Santos C.S."/>
            <person name="Rocha D.J.P.G."/>
        </authorList>
    </citation>
    <scope>NUCLEOTIDE SEQUENCE [LARGE SCALE GENOMIC DNA]</scope>
    <source>
        <strain evidence="3 4">14-2523</strain>
    </source>
</reference>
<dbReference type="InterPro" id="IPR039424">
    <property type="entry name" value="SBP_5"/>
</dbReference>
<dbReference type="InterPro" id="IPR000914">
    <property type="entry name" value="SBP_5_dom"/>
</dbReference>
<evidence type="ECO:0000313" key="3">
    <source>
        <dbReference type="EMBL" id="TVU56322.1"/>
    </source>
</evidence>
<dbReference type="GO" id="GO:0043190">
    <property type="term" value="C:ATP-binding cassette (ABC) transporter complex"/>
    <property type="evidence" value="ECO:0007669"/>
    <property type="project" value="InterPro"/>
</dbReference>
<dbReference type="Pfam" id="PF00496">
    <property type="entry name" value="SBP_bac_5"/>
    <property type="match status" value="1"/>
</dbReference>
<dbReference type="Gene3D" id="3.90.76.10">
    <property type="entry name" value="Dipeptide-binding Protein, Domain 1"/>
    <property type="match status" value="1"/>
</dbReference>
<dbReference type="GO" id="GO:0042597">
    <property type="term" value="C:periplasmic space"/>
    <property type="evidence" value="ECO:0007669"/>
    <property type="project" value="UniProtKB-ARBA"/>
</dbReference>
<evidence type="ECO:0000256" key="1">
    <source>
        <dbReference type="SAM" id="SignalP"/>
    </source>
</evidence>
<dbReference type="Gene3D" id="3.40.190.10">
    <property type="entry name" value="Periplasmic binding protein-like II"/>
    <property type="match status" value="1"/>
</dbReference>
<dbReference type="PANTHER" id="PTHR30290:SF83">
    <property type="entry name" value="ABC TRANSPORTER SUBSTRATE-BINDING PROTEIN"/>
    <property type="match status" value="1"/>
</dbReference>
<proteinExistence type="predicted"/>
<feature type="domain" description="Solute-binding protein family 5" evidence="2">
    <location>
        <begin position="85"/>
        <end position="453"/>
    </location>
</feature>
<protein>
    <submittedName>
        <fullName evidence="3">ABC transporter substrate-binding protein</fullName>
    </submittedName>
</protein>
<dbReference type="Gene3D" id="3.10.105.10">
    <property type="entry name" value="Dipeptide-binding Protein, Domain 3"/>
    <property type="match status" value="1"/>
</dbReference>
<feature type="signal peptide" evidence="1">
    <location>
        <begin position="1"/>
        <end position="22"/>
    </location>
</feature>
<name>A0A558GHH3_9CORY</name>
<dbReference type="GO" id="GO:0015833">
    <property type="term" value="P:peptide transport"/>
    <property type="evidence" value="ECO:0007669"/>
    <property type="project" value="TreeGrafter"/>
</dbReference>
<evidence type="ECO:0000313" key="4">
    <source>
        <dbReference type="Proteomes" id="UP000320531"/>
    </source>
</evidence>
<dbReference type="SUPFAM" id="SSF53850">
    <property type="entry name" value="Periplasmic binding protein-like II"/>
    <property type="match status" value="1"/>
</dbReference>
<keyword evidence="1" id="KW-0732">Signal</keyword>
<sequence length="532" mass="58796">MTSRRSFLGLLGVLAVSGPVAPAVVSCASEPDRIDTSGLDLITTDISEPQRTLIPADSNDVPGQTIINLVYSGLMYLDEDGGTHYDMAESITQVDDTTYDVVIREDAVFSDGSNVAAEDFVDTWNTAVNQSLLSAHHFEPILGFHEGGKTMRGLTVTGQKSFRIQLSRPTAGFLERLGYSVFSPMRSEDQDKLSERGMEPIGSGPYMLASWEREKAITLVPNPRYNGPRKPQNEGITFVVYSSEEKAYQDLVEGQLDVLTRIPSERLGSFEKDLGERGLTKPGGSIMEITIPANDANFRGEAGRLRRRAMSMAVDREKIAQEVFHDMVVPATSFVAPLFGSTPPAPEGADVLTYQPDKARELWAQAEELKPFEGPFSIGYNVDGGHKTWIDAVAKQLTDTLGVPAEGQEFGTLKDLRKEVTARHITGAFRTIWQAEFPEESTFLVPLYASYSSENESGFSSREYDKLLEKAGKAQDHEEVQKYYTEAQSLLLEKMPAIPLWTTKSYTAYGADIVPAGFTWKPTPNYYLIHRA</sequence>
<dbReference type="InterPro" id="IPR030678">
    <property type="entry name" value="Peptide/Ni-bd"/>
</dbReference>
<comment type="caution">
    <text evidence="3">The sequence shown here is derived from an EMBL/GenBank/DDBJ whole genome shotgun (WGS) entry which is preliminary data.</text>
</comment>
<dbReference type="EMBL" id="VMTY01000031">
    <property type="protein sequence ID" value="TVU56322.1"/>
    <property type="molecule type" value="Genomic_DNA"/>
</dbReference>
<feature type="chain" id="PRO_5038383647" evidence="1">
    <location>
        <begin position="23"/>
        <end position="532"/>
    </location>
</feature>
<dbReference type="PROSITE" id="PS51318">
    <property type="entry name" value="TAT"/>
    <property type="match status" value="1"/>
</dbReference>
<dbReference type="AlphaFoldDB" id="A0A558GHH3"/>
<dbReference type="PIRSF" id="PIRSF002741">
    <property type="entry name" value="MppA"/>
    <property type="match status" value="1"/>
</dbReference>
<dbReference type="PANTHER" id="PTHR30290">
    <property type="entry name" value="PERIPLASMIC BINDING COMPONENT OF ABC TRANSPORTER"/>
    <property type="match status" value="1"/>
</dbReference>
<dbReference type="CDD" id="cd00995">
    <property type="entry name" value="PBP2_NikA_DppA_OppA_like"/>
    <property type="match status" value="1"/>
</dbReference>